<name>A0A2P4X024_9STRA</name>
<keyword evidence="2" id="KW-1185">Reference proteome</keyword>
<dbReference type="OrthoDB" id="128412at2759"/>
<accession>A0A2P4X024</accession>
<evidence type="ECO:0000313" key="2">
    <source>
        <dbReference type="Proteomes" id="UP000237271"/>
    </source>
</evidence>
<dbReference type="Gene3D" id="2.40.70.10">
    <property type="entry name" value="Acid Proteases"/>
    <property type="match status" value="1"/>
</dbReference>
<proteinExistence type="predicted"/>
<dbReference type="Pfam" id="PF13650">
    <property type="entry name" value="Asp_protease_2"/>
    <property type="match status" value="1"/>
</dbReference>
<gene>
    <name evidence="1" type="ORF">PHPALM_36375</name>
</gene>
<comment type="caution">
    <text evidence="1">The sequence shown here is derived from an EMBL/GenBank/DDBJ whole genome shotgun (WGS) entry which is preliminary data.</text>
</comment>
<dbReference type="InterPro" id="IPR021109">
    <property type="entry name" value="Peptidase_aspartic_dom_sf"/>
</dbReference>
<dbReference type="Proteomes" id="UP000237271">
    <property type="component" value="Unassembled WGS sequence"/>
</dbReference>
<feature type="non-terminal residue" evidence="1">
    <location>
        <position position="215"/>
    </location>
</feature>
<evidence type="ECO:0000313" key="1">
    <source>
        <dbReference type="EMBL" id="POM58908.1"/>
    </source>
</evidence>
<organism evidence="1 2">
    <name type="scientific">Phytophthora palmivora</name>
    <dbReference type="NCBI Taxonomy" id="4796"/>
    <lineage>
        <taxon>Eukaryota</taxon>
        <taxon>Sar</taxon>
        <taxon>Stramenopiles</taxon>
        <taxon>Oomycota</taxon>
        <taxon>Peronosporomycetes</taxon>
        <taxon>Peronosporales</taxon>
        <taxon>Peronosporaceae</taxon>
        <taxon>Phytophthora</taxon>
    </lineage>
</organism>
<reference evidence="1 2" key="1">
    <citation type="journal article" date="2017" name="Genome Biol. Evol.">
        <title>Phytophthora megakarya and P. palmivora, closely related causal agents of cacao black pod rot, underwent increases in genome sizes and gene numbers by different mechanisms.</title>
        <authorList>
            <person name="Ali S.S."/>
            <person name="Shao J."/>
            <person name="Lary D.J."/>
            <person name="Kronmiller B."/>
            <person name="Shen D."/>
            <person name="Strem M.D."/>
            <person name="Amoako-Attah I."/>
            <person name="Akrofi A.Y."/>
            <person name="Begoude B.A."/>
            <person name="Ten Hoopen G.M."/>
            <person name="Coulibaly K."/>
            <person name="Kebe B.I."/>
            <person name="Melnick R.L."/>
            <person name="Guiltinan M.J."/>
            <person name="Tyler B.M."/>
            <person name="Meinhardt L.W."/>
            <person name="Bailey B.A."/>
        </authorList>
    </citation>
    <scope>NUCLEOTIDE SEQUENCE [LARGE SCALE GENOMIC DNA]</scope>
    <source>
        <strain evidence="2">sbr112.9</strain>
    </source>
</reference>
<protein>
    <submittedName>
        <fullName evidence="1">Uncharacterized protein</fullName>
    </submittedName>
</protein>
<sequence length="215" mass="23820">MQWHKTLYPKIRFAPHLQRGNPCHSRVIAFDSSIITITSRRIAAQSCRRHHDKHSLSNAPQNRKEECICSLFKRGCASSDADVCNFPNLALFSPAIIDLAVREYIKMALGPNYDFARKLGLRLKSHKQTKVSGMGGVPTYIGASAEIKLTLGPRVVYIVDVWVANIGEGIDVLLGMGFMFAAGVRISTREGLVSLPDEVVVMMCIWKPGDHIGRS</sequence>
<dbReference type="AlphaFoldDB" id="A0A2P4X024"/>
<dbReference type="EMBL" id="NCKW01020131">
    <property type="protein sequence ID" value="POM58908.1"/>
    <property type="molecule type" value="Genomic_DNA"/>
</dbReference>